<protein>
    <submittedName>
        <fullName evidence="3">Aminodeoxychorismate synthase, component I</fullName>
    </submittedName>
</protein>
<feature type="domain" description="Chorismate-utilising enzyme C-terminal" evidence="2">
    <location>
        <begin position="119"/>
        <end position="372"/>
    </location>
</feature>
<dbReference type="PANTHER" id="PTHR11236">
    <property type="entry name" value="AMINOBENZOATE/ANTHRANILATE SYNTHASE"/>
    <property type="match status" value="1"/>
</dbReference>
<dbReference type="SUPFAM" id="SSF56322">
    <property type="entry name" value="ADC synthase"/>
    <property type="match status" value="1"/>
</dbReference>
<sequence>MQCRFEDRLAGRALSLRGLRQRIEARRPDELPAALGAIEAARRAGHWVALLLDYELGEWLAPETTLPPPGGRPVAPRGEDGAPRLVALVAGHMAREAPWPAPADPGSARIESLQPRMARADYLRQIEAIRALIAAGELYQVNYTQPLDVRVQGDPQQLYRHIAARHPVAHGACIDDGERVVLSFSPELFVRRDGARLTVRPMKGTAPRHADPAEDARLGRELHASPKNRAENLMIVDLLRNDLGRLAEPGSVRVESLFSLERYPTVWTMTSTVTAQAPRATLAQVLHALFPCGSVTGAPKVAAMRRIRQMEIAPRGLYCGAIGWLAPDGDFSLNVAIRTLVLDKAGRGVYSVGGGIVHDSDPELEWQECLWKARILQDAPPCPGQDARRTRTPHETNQRPTNRALERHMSVELIETLLVDAGRRIPLLARHLARLQAACAALDYAWPGHAVEDALRAAADALATPGPHRLRLLLDRDGRHSIQAAPLPPLAPGQQVMLADQPLDAGQPLLRYKTTHRPWYGAAAAWLATHPEVFDLLFLNQRGELCEGSRTNVYLQVRGAWYTPPPASGCLPGVLRAELLETGRAQERVLTLDDLHAARGIRLSNALRGWFDVTLRGG</sequence>
<comment type="caution">
    <text evidence="3">The sequence shown here is derived from an EMBL/GenBank/DDBJ whole genome shotgun (WGS) entry which is preliminary data.</text>
</comment>
<dbReference type="Pfam" id="PF01063">
    <property type="entry name" value="Aminotran_4"/>
    <property type="match status" value="1"/>
</dbReference>
<dbReference type="InterPro" id="IPR005801">
    <property type="entry name" value="ADC_synthase"/>
</dbReference>
<dbReference type="PRINTS" id="PR00095">
    <property type="entry name" value="ANTSNTHASEI"/>
</dbReference>
<accession>A0A261VYI9</accession>
<dbReference type="Gene3D" id="3.60.120.10">
    <property type="entry name" value="Anthranilate synthase"/>
    <property type="match status" value="1"/>
</dbReference>
<dbReference type="NCBIfam" id="NF005698">
    <property type="entry name" value="PRK07508.1"/>
    <property type="match status" value="1"/>
</dbReference>
<dbReference type="Gene3D" id="3.20.10.10">
    <property type="entry name" value="D-amino Acid Aminotransferase, subunit A, domain 2"/>
    <property type="match status" value="1"/>
</dbReference>
<dbReference type="Pfam" id="PF00425">
    <property type="entry name" value="Chorismate_bind"/>
    <property type="match status" value="1"/>
</dbReference>
<proteinExistence type="predicted"/>
<feature type="compositionally biased region" description="Basic and acidic residues" evidence="1">
    <location>
        <begin position="386"/>
        <end position="397"/>
    </location>
</feature>
<dbReference type="Proteomes" id="UP000215633">
    <property type="component" value="Unassembled WGS sequence"/>
</dbReference>
<organism evidence="3 4">
    <name type="scientific">Bordetella genomosp. 2</name>
    <dbReference type="NCBI Taxonomy" id="1983456"/>
    <lineage>
        <taxon>Bacteria</taxon>
        <taxon>Pseudomonadati</taxon>
        <taxon>Pseudomonadota</taxon>
        <taxon>Betaproteobacteria</taxon>
        <taxon>Burkholderiales</taxon>
        <taxon>Alcaligenaceae</taxon>
        <taxon>Bordetella</taxon>
    </lineage>
</organism>
<reference evidence="4" key="1">
    <citation type="submission" date="2017-05" db="EMBL/GenBank/DDBJ databases">
        <title>Complete and WGS of Bordetella genogroups.</title>
        <authorList>
            <person name="Spilker T."/>
            <person name="Lipuma J."/>
        </authorList>
    </citation>
    <scope>NUCLEOTIDE SEQUENCE [LARGE SCALE GENOMIC DNA]</scope>
    <source>
        <strain evidence="4">AU8256</strain>
    </source>
</reference>
<dbReference type="SUPFAM" id="SSF56752">
    <property type="entry name" value="D-aminoacid aminotransferase-like PLP-dependent enzymes"/>
    <property type="match status" value="1"/>
</dbReference>
<evidence type="ECO:0000313" key="4">
    <source>
        <dbReference type="Proteomes" id="UP000215633"/>
    </source>
</evidence>
<dbReference type="InterPro" id="IPR043131">
    <property type="entry name" value="BCAT-like_N"/>
</dbReference>
<dbReference type="InterPro" id="IPR019999">
    <property type="entry name" value="Anth_synth_I-like"/>
</dbReference>
<dbReference type="InterPro" id="IPR036038">
    <property type="entry name" value="Aminotransferase-like"/>
</dbReference>
<name>A0A261VYI9_9BORD</name>
<dbReference type="AlphaFoldDB" id="A0A261VYI9"/>
<gene>
    <name evidence="3" type="ORF">CAL24_04410</name>
</gene>
<dbReference type="Gene3D" id="3.30.470.10">
    <property type="match status" value="1"/>
</dbReference>
<dbReference type="InterPro" id="IPR005802">
    <property type="entry name" value="ADC_synth_comp_1"/>
</dbReference>
<dbReference type="InterPro" id="IPR043132">
    <property type="entry name" value="BCAT-like_C"/>
</dbReference>
<dbReference type="EMBL" id="NEVT01000003">
    <property type="protein sequence ID" value="OZI79186.1"/>
    <property type="molecule type" value="Genomic_DNA"/>
</dbReference>
<dbReference type="NCBIfam" id="TIGR00553">
    <property type="entry name" value="pabB"/>
    <property type="match status" value="1"/>
</dbReference>
<evidence type="ECO:0000313" key="3">
    <source>
        <dbReference type="EMBL" id="OZI79186.1"/>
    </source>
</evidence>
<feature type="region of interest" description="Disordered" evidence="1">
    <location>
        <begin position="381"/>
        <end position="400"/>
    </location>
</feature>
<dbReference type="InterPro" id="IPR015890">
    <property type="entry name" value="Chorismate_C"/>
</dbReference>
<dbReference type="InterPro" id="IPR001544">
    <property type="entry name" value="Aminotrans_IV"/>
</dbReference>
<dbReference type="PANTHER" id="PTHR11236:SF50">
    <property type="entry name" value="AMINODEOXYCHORISMATE SYNTHASE COMPONENT 1"/>
    <property type="match status" value="1"/>
</dbReference>
<dbReference type="GO" id="GO:0009396">
    <property type="term" value="P:folic acid-containing compound biosynthetic process"/>
    <property type="evidence" value="ECO:0007669"/>
    <property type="project" value="InterPro"/>
</dbReference>
<dbReference type="GO" id="GO:0000162">
    <property type="term" value="P:L-tryptophan biosynthetic process"/>
    <property type="evidence" value="ECO:0007669"/>
    <property type="project" value="TreeGrafter"/>
</dbReference>
<evidence type="ECO:0000256" key="1">
    <source>
        <dbReference type="SAM" id="MobiDB-lite"/>
    </source>
</evidence>
<dbReference type="GO" id="GO:0046820">
    <property type="term" value="F:4-amino-4-deoxychorismate synthase activity"/>
    <property type="evidence" value="ECO:0007669"/>
    <property type="project" value="TreeGrafter"/>
</dbReference>
<dbReference type="NCBIfam" id="NF005727">
    <property type="entry name" value="PRK07546.1-1"/>
    <property type="match status" value="1"/>
</dbReference>
<keyword evidence="4" id="KW-1185">Reference proteome</keyword>
<evidence type="ECO:0000259" key="2">
    <source>
        <dbReference type="Pfam" id="PF00425"/>
    </source>
</evidence>